<dbReference type="SUPFAM" id="SSF48452">
    <property type="entry name" value="TPR-like"/>
    <property type="match status" value="1"/>
</dbReference>
<dbReference type="OrthoDB" id="414698at2759"/>
<dbReference type="Proteomes" id="UP000800094">
    <property type="component" value="Unassembled WGS sequence"/>
</dbReference>
<keyword evidence="2" id="KW-1185">Reference proteome</keyword>
<organism evidence="1 2">
    <name type="scientific">Trematosphaeria pertusa</name>
    <dbReference type="NCBI Taxonomy" id="390896"/>
    <lineage>
        <taxon>Eukaryota</taxon>
        <taxon>Fungi</taxon>
        <taxon>Dikarya</taxon>
        <taxon>Ascomycota</taxon>
        <taxon>Pezizomycotina</taxon>
        <taxon>Dothideomycetes</taxon>
        <taxon>Pleosporomycetidae</taxon>
        <taxon>Pleosporales</taxon>
        <taxon>Massarineae</taxon>
        <taxon>Trematosphaeriaceae</taxon>
        <taxon>Trematosphaeria</taxon>
    </lineage>
</organism>
<evidence type="ECO:0000313" key="2">
    <source>
        <dbReference type="Proteomes" id="UP000800094"/>
    </source>
</evidence>
<dbReference type="InterPro" id="IPR010323">
    <property type="entry name" value="DUF924"/>
</dbReference>
<name>A0A6A6IUU0_9PLEO</name>
<dbReference type="InterPro" id="IPR011990">
    <property type="entry name" value="TPR-like_helical_dom_sf"/>
</dbReference>
<dbReference type="GeneID" id="54581374"/>
<sequence length="264" mass="30495">MSSFTLDKDIFNPTLYKKILDVWFEGHELGAKEINMDVVKRWFMGSPEEKLVFDGVCREHFGHALEAIGPELFPNPNAEPFVREIQETAQRDTKGDGSDTAWAALSIVLLLDQVPRNLFRTNEGLAKVYTHYDKISQSLVKTMLSPDAPIGRPDLHPQWRFSFPYRMWFYLPLLHSEDIDAHDMLDEIYARLGEDMGREEGHEAEKVFLAQSIKAEKEHRHILDKFGRYPHRNYALGREPTLEEKKYLEEGGNTFGVAQEKRGS</sequence>
<dbReference type="AlphaFoldDB" id="A0A6A6IUU0"/>
<dbReference type="EMBL" id="ML987191">
    <property type="protein sequence ID" value="KAF2252953.1"/>
    <property type="molecule type" value="Genomic_DNA"/>
</dbReference>
<dbReference type="Gene3D" id="1.25.40.10">
    <property type="entry name" value="Tetratricopeptide repeat domain"/>
    <property type="match status" value="1"/>
</dbReference>
<dbReference type="RefSeq" id="XP_033687957.1">
    <property type="nucleotide sequence ID" value="XM_033828044.1"/>
</dbReference>
<accession>A0A6A6IUU0</accession>
<dbReference type="Gene3D" id="1.20.58.320">
    <property type="entry name" value="TPR-like"/>
    <property type="match status" value="1"/>
</dbReference>
<evidence type="ECO:0000313" key="1">
    <source>
        <dbReference type="EMBL" id="KAF2252953.1"/>
    </source>
</evidence>
<protein>
    <submittedName>
        <fullName evidence="1">DUF924-domain-containing protein</fullName>
    </submittedName>
</protein>
<reference evidence="1" key="1">
    <citation type="journal article" date="2020" name="Stud. Mycol.">
        <title>101 Dothideomycetes genomes: a test case for predicting lifestyles and emergence of pathogens.</title>
        <authorList>
            <person name="Haridas S."/>
            <person name="Albert R."/>
            <person name="Binder M."/>
            <person name="Bloem J."/>
            <person name="Labutti K."/>
            <person name="Salamov A."/>
            <person name="Andreopoulos B."/>
            <person name="Baker S."/>
            <person name="Barry K."/>
            <person name="Bills G."/>
            <person name="Bluhm B."/>
            <person name="Cannon C."/>
            <person name="Castanera R."/>
            <person name="Culley D."/>
            <person name="Daum C."/>
            <person name="Ezra D."/>
            <person name="Gonzalez J."/>
            <person name="Henrissat B."/>
            <person name="Kuo A."/>
            <person name="Liang C."/>
            <person name="Lipzen A."/>
            <person name="Lutzoni F."/>
            <person name="Magnuson J."/>
            <person name="Mondo S."/>
            <person name="Nolan M."/>
            <person name="Ohm R."/>
            <person name="Pangilinan J."/>
            <person name="Park H.-J."/>
            <person name="Ramirez L."/>
            <person name="Alfaro M."/>
            <person name="Sun H."/>
            <person name="Tritt A."/>
            <person name="Yoshinaga Y."/>
            <person name="Zwiers L.-H."/>
            <person name="Turgeon B."/>
            <person name="Goodwin S."/>
            <person name="Spatafora J."/>
            <person name="Crous P."/>
            <person name="Grigoriev I."/>
        </authorList>
    </citation>
    <scope>NUCLEOTIDE SEQUENCE</scope>
    <source>
        <strain evidence="1">CBS 122368</strain>
    </source>
</reference>
<dbReference type="Pfam" id="PF06041">
    <property type="entry name" value="DUF924"/>
    <property type="match status" value="1"/>
</dbReference>
<proteinExistence type="predicted"/>
<gene>
    <name evidence="1" type="ORF">BU26DRAFT_515353</name>
</gene>